<dbReference type="Proteomes" id="UP000799118">
    <property type="component" value="Unassembled WGS sequence"/>
</dbReference>
<keyword evidence="1" id="KW-1133">Transmembrane helix</keyword>
<keyword evidence="1" id="KW-0472">Membrane</keyword>
<feature type="transmembrane region" description="Helical" evidence="1">
    <location>
        <begin position="73"/>
        <end position="96"/>
    </location>
</feature>
<feature type="transmembrane region" description="Helical" evidence="1">
    <location>
        <begin position="45"/>
        <end position="67"/>
    </location>
</feature>
<dbReference type="Pfam" id="PF20152">
    <property type="entry name" value="DUF6534"/>
    <property type="match status" value="1"/>
</dbReference>
<feature type="transmembrane region" description="Helical" evidence="1">
    <location>
        <begin position="6"/>
        <end position="24"/>
    </location>
</feature>
<evidence type="ECO:0000256" key="1">
    <source>
        <dbReference type="SAM" id="Phobius"/>
    </source>
</evidence>
<evidence type="ECO:0000313" key="3">
    <source>
        <dbReference type="EMBL" id="KAE9383400.1"/>
    </source>
</evidence>
<dbReference type="InterPro" id="IPR045339">
    <property type="entry name" value="DUF6534"/>
</dbReference>
<keyword evidence="1" id="KW-0812">Transmembrane</keyword>
<reference evidence="3" key="1">
    <citation type="journal article" date="2019" name="Environ. Microbiol.">
        <title>Fungal ecological strategies reflected in gene transcription - a case study of two litter decomposers.</title>
        <authorList>
            <person name="Barbi F."/>
            <person name="Kohler A."/>
            <person name="Barry K."/>
            <person name="Baskaran P."/>
            <person name="Daum C."/>
            <person name="Fauchery L."/>
            <person name="Ihrmark K."/>
            <person name="Kuo A."/>
            <person name="LaButti K."/>
            <person name="Lipzen A."/>
            <person name="Morin E."/>
            <person name="Grigoriev I.V."/>
            <person name="Henrissat B."/>
            <person name="Lindahl B."/>
            <person name="Martin F."/>
        </authorList>
    </citation>
    <scope>NUCLEOTIDE SEQUENCE</scope>
    <source>
        <strain evidence="3">JB14</strain>
    </source>
</reference>
<proteinExistence type="predicted"/>
<feature type="domain" description="DUF6534" evidence="2">
    <location>
        <begin position="6"/>
        <end position="99"/>
    </location>
</feature>
<evidence type="ECO:0000313" key="4">
    <source>
        <dbReference type="Proteomes" id="UP000799118"/>
    </source>
</evidence>
<name>A0A6A4GD92_9AGAR</name>
<dbReference type="EMBL" id="ML770497">
    <property type="protein sequence ID" value="KAE9383400.1"/>
    <property type="molecule type" value="Genomic_DNA"/>
</dbReference>
<evidence type="ECO:0000259" key="2">
    <source>
        <dbReference type="Pfam" id="PF20152"/>
    </source>
</evidence>
<organism evidence="3 4">
    <name type="scientific">Gymnopus androsaceus JB14</name>
    <dbReference type="NCBI Taxonomy" id="1447944"/>
    <lineage>
        <taxon>Eukaryota</taxon>
        <taxon>Fungi</taxon>
        <taxon>Dikarya</taxon>
        <taxon>Basidiomycota</taxon>
        <taxon>Agaricomycotina</taxon>
        <taxon>Agaricomycetes</taxon>
        <taxon>Agaricomycetidae</taxon>
        <taxon>Agaricales</taxon>
        <taxon>Marasmiineae</taxon>
        <taxon>Omphalotaceae</taxon>
        <taxon>Gymnopus</taxon>
    </lineage>
</organism>
<sequence length="101" mass="11794">MFSRGADVLITSSMIYYLDLRFRIKRHKTQQNQANYHAPRRFRRLIVRTVECNFLSLFIQAVGVGLFNCSNVGLYFVTNMTLAKVYTFSLLVSLNIRHSKI</sequence>
<accession>A0A6A4GD92</accession>
<dbReference type="AlphaFoldDB" id="A0A6A4GD92"/>
<protein>
    <recommendedName>
        <fullName evidence="2">DUF6534 domain-containing protein</fullName>
    </recommendedName>
</protein>
<keyword evidence="4" id="KW-1185">Reference proteome</keyword>
<gene>
    <name evidence="3" type="ORF">BT96DRAFT_64510</name>
</gene>